<comment type="subcellular location">
    <subcellularLocation>
        <location evidence="10">Cell inner membrane</location>
        <topology evidence="10">Multi-pass membrane protein</topology>
    </subcellularLocation>
    <subcellularLocation>
        <location evidence="1 9">Cell membrane</location>
        <topology evidence="1 9">Multi-pass membrane protein</topology>
    </subcellularLocation>
</comment>
<keyword evidence="6 9" id="KW-0812">Transmembrane</keyword>
<dbReference type="CDD" id="cd06261">
    <property type="entry name" value="TM_PBP2"/>
    <property type="match status" value="1"/>
</dbReference>
<evidence type="ECO:0000256" key="7">
    <source>
        <dbReference type="ARBA" id="ARBA00022989"/>
    </source>
</evidence>
<evidence type="ECO:0000256" key="6">
    <source>
        <dbReference type="ARBA" id="ARBA00022692"/>
    </source>
</evidence>
<feature type="transmembrane region" description="Helical" evidence="9">
    <location>
        <begin position="20"/>
        <end position="48"/>
    </location>
</feature>
<dbReference type="InterPro" id="IPR051124">
    <property type="entry name" value="Phosphate_Transport_Permease"/>
</dbReference>
<feature type="transmembrane region" description="Helical" evidence="9">
    <location>
        <begin position="186"/>
        <end position="205"/>
    </location>
</feature>
<dbReference type="EMBL" id="AWGB01000005">
    <property type="protein sequence ID" value="ESQ94004.1"/>
    <property type="molecule type" value="Genomic_DNA"/>
</dbReference>
<keyword evidence="10" id="KW-0997">Cell inner membrane</keyword>
<dbReference type="Gene3D" id="1.10.3720.10">
    <property type="entry name" value="MetI-like"/>
    <property type="match status" value="1"/>
</dbReference>
<keyword evidence="7 9" id="KW-1133">Transmembrane helix</keyword>
<sequence length="328" mass="35428">MSVETKFKPRFDPTDPIFRWVSFGAATTLLVVLASLIGTLIVGGWPALSEYGFGFFLKFKECPVGNNSWFCIDTPWNPVTDVYSATAPILGTIITSALALLFALPIAIGIAVFLTQFCPRQIAQPLSTAVELLAGIPSIVYGMWGLFVFAPWFAKTIQTPLIIAASQDPTSWFAKMVAGIPNGANLFTASLVLAIMILPYMAAVFRELFRSIPPQVREAAFGVGATPFEVTTSVIIPYVQKGMIGVVMLGLGRALGETMAVTFIIGNSHKFPKSLFDSSSTLASTIANEFAEAADLHRSALIALGLVLFLITFTVLAIARWLLSSQRY</sequence>
<feature type="transmembrane region" description="Helical" evidence="9">
    <location>
        <begin position="126"/>
        <end position="150"/>
    </location>
</feature>
<feature type="transmembrane region" description="Helical" evidence="9">
    <location>
        <begin position="89"/>
        <end position="114"/>
    </location>
</feature>
<dbReference type="PATRIC" id="fig|1121022.4.peg.525"/>
<keyword evidence="5 10" id="KW-0592">Phosphate transport</keyword>
<evidence type="ECO:0000256" key="4">
    <source>
        <dbReference type="ARBA" id="ARBA00022475"/>
    </source>
</evidence>
<protein>
    <recommendedName>
        <fullName evidence="10">Phosphate transport system permease protein</fullName>
    </recommendedName>
</protein>
<dbReference type="GO" id="GO:0005315">
    <property type="term" value="F:phosphate transmembrane transporter activity"/>
    <property type="evidence" value="ECO:0007669"/>
    <property type="project" value="InterPro"/>
</dbReference>
<keyword evidence="4" id="KW-1003">Cell membrane</keyword>
<dbReference type="PANTHER" id="PTHR30425">
    <property type="entry name" value="PHOSPHATE TRANSPORT SYSTEM PERMEASE PROTEIN PST"/>
    <property type="match status" value="1"/>
</dbReference>
<feature type="transmembrane region" description="Helical" evidence="9">
    <location>
        <begin position="300"/>
        <end position="323"/>
    </location>
</feature>
<feature type="transmembrane region" description="Helical" evidence="9">
    <location>
        <begin position="243"/>
        <end position="265"/>
    </location>
</feature>
<organism evidence="12 13">
    <name type="scientific">Asticcacaulis benevestitus DSM 16100 = ATCC BAA-896</name>
    <dbReference type="NCBI Taxonomy" id="1121022"/>
    <lineage>
        <taxon>Bacteria</taxon>
        <taxon>Pseudomonadati</taxon>
        <taxon>Pseudomonadota</taxon>
        <taxon>Alphaproteobacteria</taxon>
        <taxon>Caulobacterales</taxon>
        <taxon>Caulobacteraceae</taxon>
        <taxon>Asticcacaulis</taxon>
    </lineage>
</organism>
<dbReference type="InterPro" id="IPR035906">
    <property type="entry name" value="MetI-like_sf"/>
</dbReference>
<dbReference type="InterPro" id="IPR000515">
    <property type="entry name" value="MetI-like"/>
</dbReference>
<feature type="domain" description="ABC transmembrane type-1" evidence="11">
    <location>
        <begin position="89"/>
        <end position="319"/>
    </location>
</feature>
<gene>
    <name evidence="12" type="ORF">ABENE_02650</name>
</gene>
<evidence type="ECO:0000256" key="2">
    <source>
        <dbReference type="ARBA" id="ARBA00007069"/>
    </source>
</evidence>
<accession>V4Q2S6</accession>
<evidence type="ECO:0000256" key="9">
    <source>
        <dbReference type="RuleBase" id="RU363032"/>
    </source>
</evidence>
<name>V4Q2S6_9CAUL</name>
<dbReference type="InterPro" id="IPR011864">
    <property type="entry name" value="Phosphate_PstC"/>
</dbReference>
<dbReference type="eggNOG" id="COG0573">
    <property type="taxonomic scope" value="Bacteria"/>
</dbReference>
<evidence type="ECO:0000313" key="13">
    <source>
        <dbReference type="Proteomes" id="UP000017837"/>
    </source>
</evidence>
<dbReference type="NCBIfam" id="TIGR02138">
    <property type="entry name" value="phosphate_pstC"/>
    <property type="match status" value="1"/>
</dbReference>
<dbReference type="SUPFAM" id="SSF161098">
    <property type="entry name" value="MetI-like"/>
    <property type="match status" value="1"/>
</dbReference>
<dbReference type="OrthoDB" id="9807065at2"/>
<evidence type="ECO:0000256" key="8">
    <source>
        <dbReference type="ARBA" id="ARBA00023136"/>
    </source>
</evidence>
<evidence type="ECO:0000256" key="10">
    <source>
        <dbReference type="RuleBase" id="RU363054"/>
    </source>
</evidence>
<keyword evidence="3 9" id="KW-0813">Transport</keyword>
<dbReference type="AlphaFoldDB" id="V4Q2S6"/>
<evidence type="ECO:0000256" key="5">
    <source>
        <dbReference type="ARBA" id="ARBA00022592"/>
    </source>
</evidence>
<dbReference type="GO" id="GO:0005886">
    <property type="term" value="C:plasma membrane"/>
    <property type="evidence" value="ECO:0007669"/>
    <property type="project" value="UniProtKB-SubCell"/>
</dbReference>
<evidence type="ECO:0000256" key="3">
    <source>
        <dbReference type="ARBA" id="ARBA00022448"/>
    </source>
</evidence>
<dbReference type="STRING" id="1121022.GCA_000376105_01836"/>
<comment type="caution">
    <text evidence="12">The sequence shown here is derived from an EMBL/GenBank/DDBJ whole genome shotgun (WGS) entry which is preliminary data.</text>
</comment>
<evidence type="ECO:0000259" key="11">
    <source>
        <dbReference type="PROSITE" id="PS50928"/>
    </source>
</evidence>
<comment type="similarity">
    <text evidence="2 10">Belongs to the binding-protein-dependent transport system permease family. CysTW subfamily.</text>
</comment>
<dbReference type="GO" id="GO:0006817">
    <property type="term" value="P:phosphate ion transport"/>
    <property type="evidence" value="ECO:0007669"/>
    <property type="project" value="UniProtKB-KW"/>
</dbReference>
<dbReference type="Proteomes" id="UP000017837">
    <property type="component" value="Unassembled WGS sequence"/>
</dbReference>
<comment type="function">
    <text evidence="10">Part of the binding-protein-dependent transport system for phosphate; probably responsible for the translocation of the substrate across the membrane.</text>
</comment>
<evidence type="ECO:0000313" key="12">
    <source>
        <dbReference type="EMBL" id="ESQ94004.1"/>
    </source>
</evidence>
<proteinExistence type="inferred from homology"/>
<reference evidence="12 13" key="1">
    <citation type="journal article" date="2014" name="Nature">
        <title>Sequential evolution of bacterial morphology by co-option of a developmental regulator.</title>
        <authorList>
            <person name="Jiang C."/>
            <person name="Brown P.J."/>
            <person name="Ducret A."/>
            <person name="Brun Y.V."/>
        </authorList>
    </citation>
    <scope>NUCLEOTIDE SEQUENCE [LARGE SCALE GENOMIC DNA]</scope>
    <source>
        <strain evidence="12 13">DSM 16100</strain>
    </source>
</reference>
<dbReference type="PROSITE" id="PS50928">
    <property type="entry name" value="ABC_TM1"/>
    <property type="match status" value="1"/>
</dbReference>
<keyword evidence="13" id="KW-1185">Reference proteome</keyword>
<dbReference type="RefSeq" id="WP_018081503.1">
    <property type="nucleotide sequence ID" value="NZ_AQWM01000005.1"/>
</dbReference>
<evidence type="ECO:0000256" key="1">
    <source>
        <dbReference type="ARBA" id="ARBA00004651"/>
    </source>
</evidence>
<dbReference type="PANTHER" id="PTHR30425:SF1">
    <property type="entry name" value="PHOSPHATE TRANSPORT SYSTEM PERMEASE PROTEIN PSTC"/>
    <property type="match status" value="1"/>
</dbReference>
<dbReference type="Pfam" id="PF00528">
    <property type="entry name" value="BPD_transp_1"/>
    <property type="match status" value="1"/>
</dbReference>
<keyword evidence="8 9" id="KW-0472">Membrane</keyword>